<evidence type="ECO:0000313" key="4">
    <source>
        <dbReference type="Proteomes" id="UP000516093"/>
    </source>
</evidence>
<protein>
    <recommendedName>
        <fullName evidence="5">DUF4175 family protein</fullName>
    </recommendedName>
</protein>
<organism evidence="3 4">
    <name type="scientific">Hymenobacter qilianensis</name>
    <dbReference type="NCBI Taxonomy" id="1385715"/>
    <lineage>
        <taxon>Bacteria</taxon>
        <taxon>Pseudomonadati</taxon>
        <taxon>Bacteroidota</taxon>
        <taxon>Cytophagia</taxon>
        <taxon>Cytophagales</taxon>
        <taxon>Hymenobacteraceae</taxon>
        <taxon>Hymenobacter</taxon>
    </lineage>
</organism>
<feature type="compositionally biased region" description="Basic and acidic residues" evidence="1">
    <location>
        <begin position="514"/>
        <end position="528"/>
    </location>
</feature>
<dbReference type="EMBL" id="CP060784">
    <property type="protein sequence ID" value="QNP53522.1"/>
    <property type="molecule type" value="Genomic_DNA"/>
</dbReference>
<feature type="region of interest" description="Disordered" evidence="1">
    <location>
        <begin position="485"/>
        <end position="535"/>
    </location>
</feature>
<keyword evidence="2" id="KW-0812">Transmembrane</keyword>
<proteinExistence type="predicted"/>
<dbReference type="KEGG" id="hqi:H9L05_08145"/>
<sequence>MTPTTQAAVAPSLAASPALRAEWRRYALRRTGALLLPVGVGGILLAVIARYWPVPMWAVGGAALLLAAYAIIQLRHFWNADLVPTARQLDRRFPQLEDSTGLLLREPSELNLLESLQHQRVSSRLQGLQATEKTLLPFDFQPALGWAGLLLILAGAAWWLRPTSQAPAPTVAPAVALNFPEEKINPAAQAAPRVTDTRINVTPPPYTRRAATSAAMASFRCPSGSKVRWTVRVNRAADAPPQLELGTRRVAFRAVPGQANTFTAEQTLTASVLYRIRFAGKASDDYAIDVQPDQAPVVQIQNPKPYTLIEFGDKPQIAIRVALRDDYGLSRARLVTTVAQGQGEAVKFTEVVTDLSGPLRGQPAQATATHLLSLPKLGLTYGDEVYFYVQAWDNARGSTRSDTYLVQWEDTAVVDGTSDLSLGVNVVPAYFRSQRQIIIDTEKLIAEQPRLPATTVAERGNNLGFDQKILRMRYGKFLGEEFEQGIGETATRPAAAKKEEDNPATAEQEPSTEQEEHSADDGHDHSGDKFPSATDVPGEAATAALMEPYMHLHDDSETADFLEPEVKAKLRGVLAQMWEAELRLRTSRLKEALPYEYRALRLLKQVQQQTRAYVKKSGFTPPILPEATLRLTGEMGNAAAPRREQKIAPPPMQPAVRAALRWLGATRRGQVAKPTDALVLEQAGQALAQAALQRPGAYLTALRDLRGLVSDVRAGRPLRLELVPSVERALTGLLPTPAATPTRVPAANPLAQRYFQELSR</sequence>
<feature type="transmembrane region" description="Helical" evidence="2">
    <location>
        <begin position="143"/>
        <end position="160"/>
    </location>
</feature>
<evidence type="ECO:0000256" key="1">
    <source>
        <dbReference type="SAM" id="MobiDB-lite"/>
    </source>
</evidence>
<evidence type="ECO:0000313" key="3">
    <source>
        <dbReference type="EMBL" id="QNP53522.1"/>
    </source>
</evidence>
<name>A0A7H0GZ06_9BACT</name>
<feature type="transmembrane region" description="Helical" evidence="2">
    <location>
        <begin position="33"/>
        <end position="52"/>
    </location>
</feature>
<gene>
    <name evidence="3" type="ORF">H9L05_08145</name>
</gene>
<dbReference type="Proteomes" id="UP000516093">
    <property type="component" value="Chromosome"/>
</dbReference>
<evidence type="ECO:0000256" key="2">
    <source>
        <dbReference type="SAM" id="Phobius"/>
    </source>
</evidence>
<keyword evidence="2" id="KW-1133">Transmembrane helix</keyword>
<evidence type="ECO:0008006" key="5">
    <source>
        <dbReference type="Google" id="ProtNLM"/>
    </source>
</evidence>
<dbReference type="RefSeq" id="WP_187733735.1">
    <property type="nucleotide sequence ID" value="NZ_BMFN01000001.1"/>
</dbReference>
<keyword evidence="4" id="KW-1185">Reference proteome</keyword>
<dbReference type="AlphaFoldDB" id="A0A7H0GZ06"/>
<keyword evidence="2" id="KW-0472">Membrane</keyword>
<reference evidence="3 4" key="1">
    <citation type="submission" date="2020-08" db="EMBL/GenBank/DDBJ databases">
        <title>Genome sequence of Hymenobacter qilianensis JCM 19763T.</title>
        <authorList>
            <person name="Hyun D.-W."/>
            <person name="Bae J.-W."/>
        </authorList>
    </citation>
    <scope>NUCLEOTIDE SEQUENCE [LARGE SCALE GENOMIC DNA]</scope>
    <source>
        <strain evidence="3 4">JCM 19763</strain>
    </source>
</reference>
<feature type="transmembrane region" description="Helical" evidence="2">
    <location>
        <begin position="58"/>
        <end position="78"/>
    </location>
</feature>
<accession>A0A7H0GZ06</accession>